<sequence length="67" mass="7720">MECEKRLSGDEKCGRDKRGAIDINDHPTFVVILTQSHIRRTLILEATYSYVGHSIYDLLNNRGREDV</sequence>
<organism evidence="1 2">
    <name type="scientific">Salvia divinorum</name>
    <name type="common">Maria pastora</name>
    <name type="synonym">Diviner's sage</name>
    <dbReference type="NCBI Taxonomy" id="28513"/>
    <lineage>
        <taxon>Eukaryota</taxon>
        <taxon>Viridiplantae</taxon>
        <taxon>Streptophyta</taxon>
        <taxon>Embryophyta</taxon>
        <taxon>Tracheophyta</taxon>
        <taxon>Spermatophyta</taxon>
        <taxon>Magnoliopsida</taxon>
        <taxon>eudicotyledons</taxon>
        <taxon>Gunneridae</taxon>
        <taxon>Pentapetalae</taxon>
        <taxon>asterids</taxon>
        <taxon>lamiids</taxon>
        <taxon>Lamiales</taxon>
        <taxon>Lamiaceae</taxon>
        <taxon>Nepetoideae</taxon>
        <taxon>Mentheae</taxon>
        <taxon>Salviinae</taxon>
        <taxon>Salvia</taxon>
        <taxon>Salvia subgen. Calosphace</taxon>
    </lineage>
</organism>
<accession>A0ABD1I4B6</accession>
<gene>
    <name evidence="1" type="ORF">AAHA92_06030</name>
</gene>
<comment type="caution">
    <text evidence="1">The sequence shown here is derived from an EMBL/GenBank/DDBJ whole genome shotgun (WGS) entry which is preliminary data.</text>
</comment>
<dbReference type="Proteomes" id="UP001567538">
    <property type="component" value="Unassembled WGS sequence"/>
</dbReference>
<evidence type="ECO:0000313" key="2">
    <source>
        <dbReference type="Proteomes" id="UP001567538"/>
    </source>
</evidence>
<dbReference type="EMBL" id="JBEAFC010000003">
    <property type="protein sequence ID" value="KAL1563580.1"/>
    <property type="molecule type" value="Genomic_DNA"/>
</dbReference>
<reference evidence="1 2" key="1">
    <citation type="submission" date="2024-06" db="EMBL/GenBank/DDBJ databases">
        <title>A chromosome level genome sequence of Diviner's sage (Salvia divinorum).</title>
        <authorList>
            <person name="Ford S.A."/>
            <person name="Ro D.-K."/>
            <person name="Ness R.W."/>
            <person name="Phillips M.A."/>
        </authorList>
    </citation>
    <scope>NUCLEOTIDE SEQUENCE [LARGE SCALE GENOMIC DNA]</scope>
    <source>
        <strain evidence="1">SAF-2024a</strain>
        <tissue evidence="1">Leaf</tissue>
    </source>
</reference>
<proteinExistence type="predicted"/>
<name>A0ABD1I4B6_SALDI</name>
<keyword evidence="2" id="KW-1185">Reference proteome</keyword>
<dbReference type="AlphaFoldDB" id="A0ABD1I4B6"/>
<evidence type="ECO:0000313" key="1">
    <source>
        <dbReference type="EMBL" id="KAL1563580.1"/>
    </source>
</evidence>
<protein>
    <submittedName>
        <fullName evidence="1">Uncharacterized protein</fullName>
    </submittedName>
</protein>